<dbReference type="GO" id="GO:0005634">
    <property type="term" value="C:nucleus"/>
    <property type="evidence" value="ECO:0007669"/>
    <property type="project" value="UniProtKB-SubCell"/>
</dbReference>
<dbReference type="CDD" id="cd12148">
    <property type="entry name" value="fungal_TF_MHR"/>
    <property type="match status" value="1"/>
</dbReference>
<protein>
    <recommendedName>
        <fullName evidence="8">Zn(2)-C6 fungal-type domain-containing protein</fullName>
    </recommendedName>
</protein>
<keyword evidence="6" id="KW-0804">Transcription</keyword>
<evidence type="ECO:0000256" key="1">
    <source>
        <dbReference type="ARBA" id="ARBA00004123"/>
    </source>
</evidence>
<evidence type="ECO:0000256" key="4">
    <source>
        <dbReference type="ARBA" id="ARBA00023015"/>
    </source>
</evidence>
<dbReference type="InterPro" id="IPR001138">
    <property type="entry name" value="Zn2Cys6_DnaBD"/>
</dbReference>
<dbReference type="GO" id="GO:0045944">
    <property type="term" value="P:positive regulation of transcription by RNA polymerase II"/>
    <property type="evidence" value="ECO:0007669"/>
    <property type="project" value="TreeGrafter"/>
</dbReference>
<accession>A0A438NB14</accession>
<dbReference type="PANTHER" id="PTHR47782:SF12">
    <property type="entry name" value="ZN(II)2CYS6 TRANSCRIPTION FACTOR (EUROFUNG)"/>
    <property type="match status" value="1"/>
</dbReference>
<gene>
    <name evidence="9" type="ORF">B0A52_03180</name>
</gene>
<dbReference type="Pfam" id="PF00172">
    <property type="entry name" value="Zn_clus"/>
    <property type="match status" value="1"/>
</dbReference>
<dbReference type="SUPFAM" id="SSF57701">
    <property type="entry name" value="Zn2/Cys6 DNA-binding domain"/>
    <property type="match status" value="1"/>
</dbReference>
<dbReference type="PANTHER" id="PTHR47782">
    <property type="entry name" value="ZN(II)2CYS6 TRANSCRIPTION FACTOR (EUROFUNG)-RELATED"/>
    <property type="match status" value="1"/>
</dbReference>
<evidence type="ECO:0000259" key="8">
    <source>
        <dbReference type="PROSITE" id="PS50048"/>
    </source>
</evidence>
<evidence type="ECO:0000256" key="6">
    <source>
        <dbReference type="ARBA" id="ARBA00023163"/>
    </source>
</evidence>
<dbReference type="CDD" id="cd00067">
    <property type="entry name" value="GAL4"/>
    <property type="match status" value="1"/>
</dbReference>
<keyword evidence="4" id="KW-0805">Transcription regulation</keyword>
<keyword evidence="7" id="KW-0539">Nucleus</keyword>
<feature type="domain" description="Zn(2)-C6 fungal-type" evidence="8">
    <location>
        <begin position="28"/>
        <end position="58"/>
    </location>
</feature>
<dbReference type="PROSITE" id="PS50048">
    <property type="entry name" value="ZN2_CY6_FUNGAL_2"/>
    <property type="match status" value="1"/>
</dbReference>
<organism evidence="9 10">
    <name type="scientific">Exophiala mesophila</name>
    <name type="common">Black yeast-like fungus</name>
    <dbReference type="NCBI Taxonomy" id="212818"/>
    <lineage>
        <taxon>Eukaryota</taxon>
        <taxon>Fungi</taxon>
        <taxon>Dikarya</taxon>
        <taxon>Ascomycota</taxon>
        <taxon>Pezizomycotina</taxon>
        <taxon>Eurotiomycetes</taxon>
        <taxon>Chaetothyriomycetidae</taxon>
        <taxon>Chaetothyriales</taxon>
        <taxon>Herpotrichiellaceae</taxon>
        <taxon>Exophiala</taxon>
    </lineage>
</organism>
<keyword evidence="3" id="KW-0862">Zinc</keyword>
<dbReference type="OrthoDB" id="25921at2759"/>
<keyword evidence="2" id="KW-0479">Metal-binding</keyword>
<evidence type="ECO:0000313" key="9">
    <source>
        <dbReference type="EMBL" id="RVX72827.1"/>
    </source>
</evidence>
<comment type="caution">
    <text evidence="9">The sequence shown here is derived from an EMBL/GenBank/DDBJ whole genome shotgun (WGS) entry which is preliminary data.</text>
</comment>
<dbReference type="GO" id="GO:0043565">
    <property type="term" value="F:sequence-specific DNA binding"/>
    <property type="evidence" value="ECO:0007669"/>
    <property type="project" value="TreeGrafter"/>
</dbReference>
<dbReference type="Gene3D" id="4.10.240.10">
    <property type="entry name" value="Zn(2)-C6 fungal-type DNA-binding domain"/>
    <property type="match status" value="1"/>
</dbReference>
<evidence type="ECO:0000256" key="2">
    <source>
        <dbReference type="ARBA" id="ARBA00022723"/>
    </source>
</evidence>
<evidence type="ECO:0000313" key="10">
    <source>
        <dbReference type="Proteomes" id="UP000288859"/>
    </source>
</evidence>
<dbReference type="GO" id="GO:0000981">
    <property type="term" value="F:DNA-binding transcription factor activity, RNA polymerase II-specific"/>
    <property type="evidence" value="ECO:0007669"/>
    <property type="project" value="InterPro"/>
</dbReference>
<dbReference type="VEuPathDB" id="FungiDB:PV10_04088"/>
<dbReference type="GO" id="GO:0008270">
    <property type="term" value="F:zinc ion binding"/>
    <property type="evidence" value="ECO:0007669"/>
    <property type="project" value="InterPro"/>
</dbReference>
<reference evidence="9 10" key="1">
    <citation type="submission" date="2017-03" db="EMBL/GenBank/DDBJ databases">
        <title>Genomes of endolithic fungi from Antarctica.</title>
        <authorList>
            <person name="Coleine C."/>
            <person name="Masonjones S."/>
            <person name="Stajich J.E."/>
        </authorList>
    </citation>
    <scope>NUCLEOTIDE SEQUENCE [LARGE SCALE GENOMIC DNA]</scope>
    <source>
        <strain evidence="9 10">CCFEE 6314</strain>
    </source>
</reference>
<dbReference type="EMBL" id="NAJM01000010">
    <property type="protein sequence ID" value="RVX72827.1"/>
    <property type="molecule type" value="Genomic_DNA"/>
</dbReference>
<evidence type="ECO:0000256" key="3">
    <source>
        <dbReference type="ARBA" id="ARBA00022833"/>
    </source>
</evidence>
<proteinExistence type="predicted"/>
<sequence>MPATSSAAVDSDELQPTDFEALVQLLSACKRCRKSRKRCDTQLPACANCSRAGTDCVFFDHVSKEMLPRRYVASMISHLKQLEARSLAKSDAGMESRAGSVSSFETHQVFPVRHSISDLGEDGPAAVHGEFTLRWRDDMATSVPCPPPLSTACQALIDQDLHDFLISTFVDTLQNPYPILDPNSPFLQRPLSRCDKLSPWETCSLKMVYSIACHCIPANDTRLVLLSDVLYKEATGYVEEITTDQNVESLQTIVLLALRGQFDGRNGSAGQQIAFAHRLETELTSREADEAVPALQRLKRIIYCISNQVSTALDRPSGLAAPALPDKENLTSTTDEADVLFHLATLQLHMRDDRPIDPAQLDFLTKSMALEWSPLVRTSLCETQFLLRPTQESAMQLLESYMRDDMILTIFVSRWTYNAVTFLLSNSGDTICQQGYQLGIRVLDRCALKWPNTRVLRRTLQDRAYPSKQ</sequence>
<evidence type="ECO:0000256" key="7">
    <source>
        <dbReference type="ARBA" id="ARBA00023242"/>
    </source>
</evidence>
<dbReference type="PROSITE" id="PS00463">
    <property type="entry name" value="ZN2_CY6_FUNGAL_1"/>
    <property type="match status" value="1"/>
</dbReference>
<dbReference type="AlphaFoldDB" id="A0A438NB14"/>
<comment type="subcellular location">
    <subcellularLocation>
        <location evidence="1">Nucleus</location>
    </subcellularLocation>
</comment>
<dbReference type="Proteomes" id="UP000288859">
    <property type="component" value="Unassembled WGS sequence"/>
</dbReference>
<evidence type="ECO:0000256" key="5">
    <source>
        <dbReference type="ARBA" id="ARBA00023125"/>
    </source>
</evidence>
<dbReference type="InterPro" id="IPR052202">
    <property type="entry name" value="Yeast_MetPath_Reg"/>
</dbReference>
<dbReference type="InterPro" id="IPR036864">
    <property type="entry name" value="Zn2-C6_fun-type_DNA-bd_sf"/>
</dbReference>
<keyword evidence="5" id="KW-0238">DNA-binding</keyword>
<name>A0A438NB14_EXOME</name>
<dbReference type="SMART" id="SM00066">
    <property type="entry name" value="GAL4"/>
    <property type="match status" value="1"/>
</dbReference>